<evidence type="ECO:0000313" key="2">
    <source>
        <dbReference type="Proteomes" id="UP001163324"/>
    </source>
</evidence>
<dbReference type="EMBL" id="CM047947">
    <property type="protein sequence ID" value="KAI9897012.1"/>
    <property type="molecule type" value="Genomic_DNA"/>
</dbReference>
<evidence type="ECO:0000313" key="1">
    <source>
        <dbReference type="EMBL" id="KAI9897012.1"/>
    </source>
</evidence>
<protein>
    <submittedName>
        <fullName evidence="1">Uncharacterized protein</fullName>
    </submittedName>
</protein>
<reference evidence="1" key="1">
    <citation type="submission" date="2022-10" db="EMBL/GenBank/DDBJ databases">
        <title>Complete Genome of Trichothecium roseum strain YXFP-22015, a Plant Pathogen Isolated from Citrus.</title>
        <authorList>
            <person name="Wang Y."/>
            <person name="Zhu L."/>
        </authorList>
    </citation>
    <scope>NUCLEOTIDE SEQUENCE</scope>
    <source>
        <strain evidence="1">YXFP-22015</strain>
    </source>
</reference>
<dbReference type="Proteomes" id="UP001163324">
    <property type="component" value="Chromosome 8"/>
</dbReference>
<accession>A0ACC0UU25</accession>
<keyword evidence="2" id="KW-1185">Reference proteome</keyword>
<name>A0ACC0UU25_9HYPO</name>
<comment type="caution">
    <text evidence="1">The sequence shown here is derived from an EMBL/GenBank/DDBJ whole genome shotgun (WGS) entry which is preliminary data.</text>
</comment>
<proteinExistence type="predicted"/>
<sequence length="451" mass="50517">MPRLVRQQTASQRLKAKFNIQDWWLWLSEEIETRDLDEQFGGTPIGLALNFIFLIAQANAGSLSSSNDLFDTGSNSGWASWLASLVVWSLTLLSLTITFFTTTHNRKYRLHGANVEAKPATPNAHRVKSQSEMNTSPMRYLASLGSDSADSRAHPNKKTDVWELSVWDPSPLNLRMFCFFSPGHIIVYKLFFPLASLDHHPSVTVFSVIVIQALLSVQMLFLSTRFTQLVKDRAIVQSETMREYDAKFVHPRIHPVVREVSTQTADPKRHVQEEILMGTPTTLIRRSIYSQPRTPDTHNTPTTKGGVLNPQMFTPSNPPRKSEAFASSIQSRPSIPPSASRQSVPLTYTSSTTSTAGLGNTLGHHSDFNGNMSVHNHNKSPLKKTISMNDVGAQEPPQSPRNSREMASYEQLGLGRRDSPFKGSMRPNPFSPVKPSARKQPQERYPSRGYF</sequence>
<organism evidence="1 2">
    <name type="scientific">Trichothecium roseum</name>
    <dbReference type="NCBI Taxonomy" id="47278"/>
    <lineage>
        <taxon>Eukaryota</taxon>
        <taxon>Fungi</taxon>
        <taxon>Dikarya</taxon>
        <taxon>Ascomycota</taxon>
        <taxon>Pezizomycotina</taxon>
        <taxon>Sordariomycetes</taxon>
        <taxon>Hypocreomycetidae</taxon>
        <taxon>Hypocreales</taxon>
        <taxon>Hypocreales incertae sedis</taxon>
        <taxon>Trichothecium</taxon>
    </lineage>
</organism>
<gene>
    <name evidence="1" type="ORF">N3K66_008034</name>
</gene>